<dbReference type="RefSeq" id="WP_168775387.1">
    <property type="nucleotide sequence ID" value="NZ_JAABNR010000012.1"/>
</dbReference>
<gene>
    <name evidence="1" type="ORF">GV832_13320</name>
</gene>
<sequence length="107" mass="11768">MTLPAPITPLAALIRRHPDVEAQVLWASGDTWEVQDDQDEMMDGEEIPYYAEGLLMEGFGMEWLALGEGAQAEVLLLMVWEPGTTPPALPEAEDGWQVFGQGRIEAA</sequence>
<evidence type="ECO:0000313" key="2">
    <source>
        <dbReference type="Proteomes" id="UP001193501"/>
    </source>
</evidence>
<comment type="caution">
    <text evidence="1">The sequence shown here is derived from an EMBL/GenBank/DDBJ whole genome shotgun (WGS) entry which is preliminary data.</text>
</comment>
<dbReference type="EMBL" id="JAABNR010000012">
    <property type="protein sequence ID" value="NBZ88568.1"/>
    <property type="molecule type" value="Genomic_DNA"/>
</dbReference>
<keyword evidence="2" id="KW-1185">Reference proteome</keyword>
<protein>
    <submittedName>
        <fullName evidence="1">Uncharacterized protein</fullName>
    </submittedName>
</protein>
<dbReference type="Proteomes" id="UP001193501">
    <property type="component" value="Unassembled WGS sequence"/>
</dbReference>
<organism evidence="1 2">
    <name type="scientific">Stagnihabitans tardus</name>
    <dbReference type="NCBI Taxonomy" id="2699202"/>
    <lineage>
        <taxon>Bacteria</taxon>
        <taxon>Pseudomonadati</taxon>
        <taxon>Pseudomonadota</taxon>
        <taxon>Alphaproteobacteria</taxon>
        <taxon>Rhodobacterales</taxon>
        <taxon>Paracoccaceae</taxon>
        <taxon>Stagnihabitans</taxon>
    </lineage>
</organism>
<accession>A0AAE4YC63</accession>
<dbReference type="AlphaFoldDB" id="A0AAE4YC63"/>
<name>A0AAE4YC63_9RHOB</name>
<reference evidence="1" key="1">
    <citation type="submission" date="2020-01" db="EMBL/GenBank/DDBJ databases">
        <authorList>
            <person name="Chen W.-M."/>
        </authorList>
    </citation>
    <scope>NUCLEOTIDE SEQUENCE</scope>
    <source>
        <strain evidence="1">CYK-10</strain>
    </source>
</reference>
<evidence type="ECO:0000313" key="1">
    <source>
        <dbReference type="EMBL" id="NBZ88568.1"/>
    </source>
</evidence>
<proteinExistence type="predicted"/>